<evidence type="ECO:0000256" key="1">
    <source>
        <dbReference type="SAM" id="Phobius"/>
    </source>
</evidence>
<evidence type="ECO:0000313" key="2">
    <source>
        <dbReference type="EMBL" id="AEJ43665.1"/>
    </source>
</evidence>
<protein>
    <submittedName>
        <fullName evidence="2">Uncharacterized protein</fullName>
    </submittedName>
</protein>
<dbReference type="PATRIC" id="fig|1048834.4.peg.1651"/>
<dbReference type="STRING" id="1048834.TC41_1738"/>
<evidence type="ECO:0000313" key="3">
    <source>
        <dbReference type="Proteomes" id="UP000000292"/>
    </source>
</evidence>
<dbReference type="Proteomes" id="UP000000292">
    <property type="component" value="Chromosome"/>
</dbReference>
<dbReference type="EMBL" id="CP002902">
    <property type="protein sequence ID" value="AEJ43665.1"/>
    <property type="molecule type" value="Genomic_DNA"/>
</dbReference>
<proteinExistence type="predicted"/>
<reference evidence="3" key="2">
    <citation type="submission" date="2011-06" db="EMBL/GenBank/DDBJ databases">
        <title>The complete genome sequence of Alicyclobacillus acidocaldarius sp. Tc-4-1.</title>
        <authorList>
            <person name="Chen Y."/>
            <person name="He Y."/>
            <person name="Dong Z."/>
            <person name="Hu S."/>
        </authorList>
    </citation>
    <scope>NUCLEOTIDE SEQUENCE [LARGE SCALE GENOMIC DNA]</scope>
    <source>
        <strain evidence="3">Tc-4-1</strain>
    </source>
</reference>
<sequence length="99" mass="10334">MSKVYARWLRLRKAAPENTTLSKSMFMIFGILLGIAFIAAIVVLVFHFINVAKTSGENAMNSITQSSGTASSGGYTSSYSGVGNVTLPNFSATSGSSGS</sequence>
<feature type="transmembrane region" description="Helical" evidence="1">
    <location>
        <begin position="26"/>
        <end position="49"/>
    </location>
</feature>
<dbReference type="KEGG" id="aad:TC41_1738"/>
<organism evidence="2 3">
    <name type="scientific">Alicyclobacillus acidocaldarius (strain Tc-4-1)</name>
    <name type="common">Bacillus acidocaldarius</name>
    <dbReference type="NCBI Taxonomy" id="1048834"/>
    <lineage>
        <taxon>Bacteria</taxon>
        <taxon>Bacillati</taxon>
        <taxon>Bacillota</taxon>
        <taxon>Bacilli</taxon>
        <taxon>Bacillales</taxon>
        <taxon>Alicyclobacillaceae</taxon>
        <taxon>Alicyclobacillus</taxon>
    </lineage>
</organism>
<keyword evidence="1" id="KW-0472">Membrane</keyword>
<dbReference type="HOGENOM" id="CLU_181256_0_0_9"/>
<dbReference type="AlphaFoldDB" id="F8IL99"/>
<keyword evidence="1" id="KW-0812">Transmembrane</keyword>
<gene>
    <name evidence="2" type="ordered locus">TC41_1738</name>
</gene>
<accession>F8IL99</accession>
<name>F8IL99_ALIAT</name>
<dbReference type="RefSeq" id="WP_014464529.1">
    <property type="nucleotide sequence ID" value="NC_017167.1"/>
</dbReference>
<keyword evidence="1" id="KW-1133">Transmembrane helix</keyword>
<reference evidence="2 3" key="1">
    <citation type="journal article" date="2011" name="J. Bacteriol.">
        <title>Complete Genome Sequence of Alicyclobacillus acidocaldarius Strain Tc-4-1.</title>
        <authorList>
            <person name="Chen Y."/>
            <person name="He Y."/>
            <person name="Zhang B."/>
            <person name="Yang J."/>
            <person name="Li W."/>
            <person name="Dong Z."/>
            <person name="Hu S."/>
        </authorList>
    </citation>
    <scope>NUCLEOTIDE SEQUENCE [LARGE SCALE GENOMIC DNA]</scope>
    <source>
        <strain evidence="2 3">Tc-4-1</strain>
    </source>
</reference>